<organism evidence="5 6">
    <name type="scientific">Rosenbergiella australiborealis</name>
    <dbReference type="NCBI Taxonomy" id="1544696"/>
    <lineage>
        <taxon>Bacteria</taxon>
        <taxon>Pseudomonadati</taxon>
        <taxon>Pseudomonadota</taxon>
        <taxon>Gammaproteobacteria</taxon>
        <taxon>Enterobacterales</taxon>
        <taxon>Erwiniaceae</taxon>
        <taxon>Rosenbergiella</taxon>
    </lineage>
</organism>
<dbReference type="Pfam" id="PF04715">
    <property type="entry name" value="Anth_synt_I_N"/>
    <property type="match status" value="1"/>
</dbReference>
<comment type="caution">
    <text evidence="5">The sequence shown here is derived from an EMBL/GenBank/DDBJ whole genome shotgun (WGS) entry which is preliminary data.</text>
</comment>
<evidence type="ECO:0000313" key="5">
    <source>
        <dbReference type="EMBL" id="MBT0726294.1"/>
    </source>
</evidence>
<dbReference type="InterPro" id="IPR006805">
    <property type="entry name" value="Anth_synth_I_N"/>
</dbReference>
<proteinExistence type="predicted"/>
<evidence type="ECO:0000313" key="6">
    <source>
        <dbReference type="Proteomes" id="UP000786875"/>
    </source>
</evidence>
<protein>
    <recommendedName>
        <fullName evidence="1">aminodeoxychorismate synthase</fullName>
        <ecNumber evidence="1">2.6.1.85</ecNumber>
    </recommendedName>
</protein>
<evidence type="ECO:0000259" key="3">
    <source>
        <dbReference type="Pfam" id="PF00425"/>
    </source>
</evidence>
<keyword evidence="2" id="KW-0808">Transferase</keyword>
<dbReference type="InterPro" id="IPR005801">
    <property type="entry name" value="ADC_synthase"/>
</dbReference>
<accession>A0ABS5T1U0</accession>
<dbReference type="Gene3D" id="3.60.120.10">
    <property type="entry name" value="Anthranilate synthase"/>
    <property type="match status" value="1"/>
</dbReference>
<reference evidence="5 6" key="1">
    <citation type="submission" date="2020-04" db="EMBL/GenBank/DDBJ databases">
        <title>Genome sequencing of Rosenbergiella species.</title>
        <authorList>
            <person name="Alvarez-Perez S."/>
            <person name="Lievens B."/>
        </authorList>
    </citation>
    <scope>NUCLEOTIDE SEQUENCE [LARGE SCALE GENOMIC DNA]</scope>
    <source>
        <strain evidence="5 6">CdVSA20.1</strain>
    </source>
</reference>
<dbReference type="InterPro" id="IPR015890">
    <property type="entry name" value="Chorismate_C"/>
</dbReference>
<dbReference type="EMBL" id="JABBFO010000002">
    <property type="protein sequence ID" value="MBT0726294.1"/>
    <property type="molecule type" value="Genomic_DNA"/>
</dbReference>
<dbReference type="Proteomes" id="UP000786875">
    <property type="component" value="Unassembled WGS sequence"/>
</dbReference>
<dbReference type="InterPro" id="IPR005802">
    <property type="entry name" value="ADC_synth_comp_1"/>
</dbReference>
<gene>
    <name evidence="5" type="primary">pabB</name>
    <name evidence="5" type="ORF">HGT73_02665</name>
</gene>
<evidence type="ECO:0000256" key="1">
    <source>
        <dbReference type="ARBA" id="ARBA00013139"/>
    </source>
</evidence>
<dbReference type="PANTHER" id="PTHR11236">
    <property type="entry name" value="AMINOBENZOATE/ANTHRANILATE SYNTHASE"/>
    <property type="match status" value="1"/>
</dbReference>
<evidence type="ECO:0000259" key="4">
    <source>
        <dbReference type="Pfam" id="PF04715"/>
    </source>
</evidence>
<dbReference type="PANTHER" id="PTHR11236:SF50">
    <property type="entry name" value="AMINODEOXYCHORISMATE SYNTHASE COMPONENT 1"/>
    <property type="match status" value="1"/>
</dbReference>
<feature type="domain" description="Anthranilate synthase component I N-terminal" evidence="4">
    <location>
        <begin position="17"/>
        <end position="149"/>
    </location>
</feature>
<feature type="domain" description="Chorismate-utilising enzyme C-terminal" evidence="3">
    <location>
        <begin position="185"/>
        <end position="438"/>
    </location>
</feature>
<dbReference type="SUPFAM" id="SSF56322">
    <property type="entry name" value="ADC synthase"/>
    <property type="match status" value="1"/>
</dbReference>
<dbReference type="Pfam" id="PF00425">
    <property type="entry name" value="Chorismate_bind"/>
    <property type="match status" value="1"/>
</dbReference>
<dbReference type="EC" id="2.6.1.85" evidence="1"/>
<dbReference type="NCBIfam" id="TIGR00553">
    <property type="entry name" value="pabB"/>
    <property type="match status" value="1"/>
</dbReference>
<keyword evidence="6" id="KW-1185">Reference proteome</keyword>
<sequence>MSPESISLSYHQAAIETWFSRIAHLPWAMLLSSSQASHPDARYDILTADPLSTLVTYGRETFLQTGDHITCSNDDPMTLIERALSLLPRVTTPSSPFSGGAVGLWGYDLGRRFETLPEQAVSDLDCPDMAVGIYDWALIADHHLKTLTLISLSDANTRLDWLHSQKRRETVNFSLTSAWQSNLDAQAYRQKFEQVQAYILAGDCYQINLAQRFKASYQGCEWQAYQQLSQSNRAPFSAFLRLPNSTILSFSPERFIKVEEKVIETKPIKGTVPRDPDPKRDQLQREWLANSIKNRAENLMIVDLLRNDIGRIASPGSVNVPALFAIETFPAVHHLVSTVRGILPDSVAVTQLLRACFPGGSITGAPKIRAMEIIDELEPHRRNAWCGSIGFISRCGNMDTSITIRTLIAEKQTLYCSAGGGIVADSQWEEEYQETFHKVSKILPILSKLGQADE</sequence>
<name>A0ABS5T1U0_9GAMM</name>
<dbReference type="InterPro" id="IPR019999">
    <property type="entry name" value="Anth_synth_I-like"/>
</dbReference>
<evidence type="ECO:0000256" key="2">
    <source>
        <dbReference type="ARBA" id="ARBA00022679"/>
    </source>
</evidence>
<dbReference type="RefSeq" id="WP_214212128.1">
    <property type="nucleotide sequence ID" value="NZ_JABBFO010000002.1"/>
</dbReference>
<dbReference type="NCBIfam" id="NF012009">
    <property type="entry name" value="PRK15465.1"/>
    <property type="match status" value="1"/>
</dbReference>
<dbReference type="PRINTS" id="PR00095">
    <property type="entry name" value="ANTSNTHASEI"/>
</dbReference>